<dbReference type="Proteomes" id="UP000193978">
    <property type="component" value="Chromosome"/>
</dbReference>
<gene>
    <name evidence="2" type="ORF">B1812_18415</name>
</gene>
<dbReference type="STRING" id="655015.B1812_18415"/>
<evidence type="ECO:0000313" key="2">
    <source>
        <dbReference type="EMBL" id="ARN82738.1"/>
    </source>
</evidence>
<evidence type="ECO:0008006" key="4">
    <source>
        <dbReference type="Google" id="ProtNLM"/>
    </source>
</evidence>
<keyword evidence="1" id="KW-0732">Signal</keyword>
<evidence type="ECO:0000256" key="1">
    <source>
        <dbReference type="SAM" id="SignalP"/>
    </source>
</evidence>
<keyword evidence="3" id="KW-1185">Reference proteome</keyword>
<dbReference type="AlphaFoldDB" id="A0A1W6MYT2"/>
<accession>A0A1W6MYT2</accession>
<protein>
    <recommendedName>
        <fullName evidence="4">Sulfur globule protein</fullName>
    </recommendedName>
</protein>
<name>A0A1W6MYT2_9HYPH</name>
<sequence length="111" mass="11576">MKMHVLLKSTAIALACAAGLSVAPSLAGVISPTNSAAVTAASPIDSVYYGGCPWRRHHYHYYRGCHAAWSYPTYTYAYPYGMTAGWGPGWGGGWGAGWGGGGLFGGLFGIL</sequence>
<evidence type="ECO:0000313" key="3">
    <source>
        <dbReference type="Proteomes" id="UP000193978"/>
    </source>
</evidence>
<feature type="signal peptide" evidence="1">
    <location>
        <begin position="1"/>
        <end position="27"/>
    </location>
</feature>
<proteinExistence type="predicted"/>
<dbReference type="KEGG" id="mbry:B1812_18415"/>
<organism evidence="2 3">
    <name type="scientific">Methylocystis bryophila</name>
    <dbReference type="NCBI Taxonomy" id="655015"/>
    <lineage>
        <taxon>Bacteria</taxon>
        <taxon>Pseudomonadati</taxon>
        <taxon>Pseudomonadota</taxon>
        <taxon>Alphaproteobacteria</taxon>
        <taxon>Hyphomicrobiales</taxon>
        <taxon>Methylocystaceae</taxon>
        <taxon>Methylocystis</taxon>
    </lineage>
</organism>
<feature type="chain" id="PRO_5012009449" description="Sulfur globule protein" evidence="1">
    <location>
        <begin position="28"/>
        <end position="111"/>
    </location>
</feature>
<dbReference type="EMBL" id="CP019948">
    <property type="protein sequence ID" value="ARN82738.1"/>
    <property type="molecule type" value="Genomic_DNA"/>
</dbReference>
<reference evidence="2 3" key="1">
    <citation type="submission" date="2017-02" db="EMBL/GenBank/DDBJ databases">
        <authorList>
            <person name="Peterson S.W."/>
        </authorList>
    </citation>
    <scope>NUCLEOTIDE SEQUENCE [LARGE SCALE GENOMIC DNA]</scope>
    <source>
        <strain evidence="2 3">S285</strain>
    </source>
</reference>